<feature type="non-terminal residue" evidence="2">
    <location>
        <position position="118"/>
    </location>
</feature>
<dbReference type="Proteomes" id="UP001266305">
    <property type="component" value="Unassembled WGS sequence"/>
</dbReference>
<evidence type="ECO:0000313" key="3">
    <source>
        <dbReference type="Proteomes" id="UP001266305"/>
    </source>
</evidence>
<dbReference type="InterPro" id="IPR051638">
    <property type="entry name" value="CTBP_dehydrogenase"/>
</dbReference>
<organism evidence="2 3">
    <name type="scientific">Saguinus oedipus</name>
    <name type="common">Cotton-top tamarin</name>
    <name type="synonym">Oedipomidas oedipus</name>
    <dbReference type="NCBI Taxonomy" id="9490"/>
    <lineage>
        <taxon>Eukaryota</taxon>
        <taxon>Metazoa</taxon>
        <taxon>Chordata</taxon>
        <taxon>Craniata</taxon>
        <taxon>Vertebrata</taxon>
        <taxon>Euteleostomi</taxon>
        <taxon>Mammalia</taxon>
        <taxon>Eutheria</taxon>
        <taxon>Euarchontoglires</taxon>
        <taxon>Primates</taxon>
        <taxon>Haplorrhini</taxon>
        <taxon>Platyrrhini</taxon>
        <taxon>Cebidae</taxon>
        <taxon>Callitrichinae</taxon>
        <taxon>Saguinus</taxon>
    </lineage>
</organism>
<comment type="caution">
    <text evidence="2">The sequence shown here is derived from an EMBL/GenBank/DDBJ whole genome shotgun (WGS) entry which is preliminary data.</text>
</comment>
<gene>
    <name evidence="2" type="ORF">P7K49_010411</name>
</gene>
<evidence type="ECO:0000256" key="1">
    <source>
        <dbReference type="SAM" id="MobiDB-lite"/>
    </source>
</evidence>
<sequence>MREAAATKIRQAIPGRIPESLRNCVNKEFFITSALWSVIDQQAIHPEFNGATYGYPPGIMGVAPGGLPAAMEGIIPGGIPVTQPPDSGTPFPSALSQPAHKTRGQSRAPQRAIAENAG</sequence>
<feature type="region of interest" description="Disordered" evidence="1">
    <location>
        <begin position="76"/>
        <end position="118"/>
    </location>
</feature>
<keyword evidence="3" id="KW-1185">Reference proteome</keyword>
<dbReference type="EMBL" id="JASSZA010000005">
    <property type="protein sequence ID" value="KAK2110665.1"/>
    <property type="molecule type" value="Genomic_DNA"/>
</dbReference>
<dbReference type="PANTHER" id="PTHR46029:SF3">
    <property type="entry name" value="C-TERMINAL-BINDING PROTEIN 2"/>
    <property type="match status" value="1"/>
</dbReference>
<protein>
    <submittedName>
        <fullName evidence="2">Uncharacterized protein</fullName>
    </submittedName>
</protein>
<name>A0ABQ9VNB1_SAGOE</name>
<accession>A0ABQ9VNB1</accession>
<evidence type="ECO:0000313" key="2">
    <source>
        <dbReference type="EMBL" id="KAK2110665.1"/>
    </source>
</evidence>
<dbReference type="PANTHER" id="PTHR46029">
    <property type="entry name" value="C-TERMINAL-BINDING PROTEIN"/>
    <property type="match status" value="1"/>
</dbReference>
<reference evidence="2 3" key="1">
    <citation type="submission" date="2023-05" db="EMBL/GenBank/DDBJ databases">
        <title>B98-5 Cell Line De Novo Hybrid Assembly: An Optical Mapping Approach.</title>
        <authorList>
            <person name="Kananen K."/>
            <person name="Auerbach J.A."/>
            <person name="Kautto E."/>
            <person name="Blachly J.S."/>
        </authorList>
    </citation>
    <scope>NUCLEOTIDE SEQUENCE [LARGE SCALE GENOMIC DNA]</scope>
    <source>
        <strain evidence="2">B95-8</strain>
        <tissue evidence="2">Cell line</tissue>
    </source>
</reference>
<proteinExistence type="predicted"/>